<evidence type="ECO:0000313" key="1">
    <source>
        <dbReference type="EMBL" id="BCX31524.1"/>
    </source>
</evidence>
<accession>A0ABM7QWV7</accession>
<name>A0ABM7QWV7_LATCU</name>
<evidence type="ECO:0000313" key="2">
    <source>
        <dbReference type="Proteomes" id="UP000825100"/>
    </source>
</evidence>
<geneLocation type="plasmid" evidence="1 2">
    <name>WDN19_con2</name>
</geneLocation>
<dbReference type="Proteomes" id="UP000825100">
    <property type="component" value="Plasmid WDN19_con2"/>
</dbReference>
<gene>
    <name evidence="1" type="ORF">LTWDN19_20910</name>
</gene>
<proteinExistence type="predicted"/>
<dbReference type="EMBL" id="AP024686">
    <property type="protein sequence ID" value="BCX31524.1"/>
    <property type="molecule type" value="Genomic_DNA"/>
</dbReference>
<sequence>MLNQVEAPLIKELIKNMRRWQIKSISLTDYISMLLRNGKPLNVKEQCLLSEQARRSRVIKITYRRPEKNVETVFNLQESI</sequence>
<keyword evidence="2" id="KW-1185">Reference proteome</keyword>
<organism evidence="1 2">
    <name type="scientific">Latilactobacillus curvatus</name>
    <name type="common">Lactobacillus curvatus</name>
    <dbReference type="NCBI Taxonomy" id="28038"/>
    <lineage>
        <taxon>Bacteria</taxon>
        <taxon>Bacillati</taxon>
        <taxon>Bacillota</taxon>
        <taxon>Bacilli</taxon>
        <taxon>Lactobacillales</taxon>
        <taxon>Lactobacillaceae</taxon>
        <taxon>Latilactobacillus</taxon>
    </lineage>
</organism>
<keyword evidence="1" id="KW-0614">Plasmid</keyword>
<reference evidence="1 2" key="1">
    <citation type="submission" date="2021-05" db="EMBL/GenBank/DDBJ databases">
        <title>Complete Genome Sequence of Latilactobacillus sp. Strain WDN19, a High D-Aspartate-producing Lactic Acid Bacterium Isolated from a Japanese Pickle.</title>
        <authorList>
            <person name="Kajitani K."/>
            <person name="Takahashi S."/>
        </authorList>
    </citation>
    <scope>NUCLEOTIDE SEQUENCE [LARGE SCALE GENOMIC DNA]</scope>
    <source>
        <strain evidence="1 2">WDN19</strain>
        <plasmid evidence="1 2">WDN19_con2</plasmid>
    </source>
</reference>
<protein>
    <submittedName>
        <fullName evidence="1">Uncharacterized protein</fullName>
    </submittedName>
</protein>
<dbReference type="RefSeq" id="WP_035147617.1">
    <property type="nucleotide sequence ID" value="NZ_AP024686.1"/>
</dbReference>